<keyword evidence="10" id="KW-1185">Reference proteome</keyword>
<feature type="transmembrane region" description="Helical" evidence="7">
    <location>
        <begin position="12"/>
        <end position="32"/>
    </location>
</feature>
<feature type="transmembrane region" description="Helical" evidence="7">
    <location>
        <begin position="102"/>
        <end position="122"/>
    </location>
</feature>
<evidence type="ECO:0000256" key="3">
    <source>
        <dbReference type="ARBA" id="ARBA00022448"/>
    </source>
</evidence>
<dbReference type="InterPro" id="IPR020846">
    <property type="entry name" value="MFS_dom"/>
</dbReference>
<comment type="similarity">
    <text evidence="2">Belongs to the major facilitator superfamily. TCR/Tet family.</text>
</comment>
<dbReference type="InterPro" id="IPR050930">
    <property type="entry name" value="MFS_Vesicular_Transporter"/>
</dbReference>
<feature type="transmembrane region" description="Helical" evidence="7">
    <location>
        <begin position="72"/>
        <end position="90"/>
    </location>
</feature>
<dbReference type="InterPro" id="IPR001958">
    <property type="entry name" value="Tet-R_TetA/multi-R_MdtG-like"/>
</dbReference>
<dbReference type="PANTHER" id="PTHR23506">
    <property type="entry name" value="GH10249P"/>
    <property type="match status" value="1"/>
</dbReference>
<evidence type="ECO:0000313" key="10">
    <source>
        <dbReference type="Proteomes" id="UP000461768"/>
    </source>
</evidence>
<dbReference type="OrthoDB" id="65739at2"/>
<dbReference type="RefSeq" id="WP_151145058.1">
    <property type="nucleotide sequence ID" value="NZ_WAGX01000005.1"/>
</dbReference>
<feature type="transmembrane region" description="Helical" evidence="7">
    <location>
        <begin position="239"/>
        <end position="258"/>
    </location>
</feature>
<keyword evidence="4 7" id="KW-0812">Transmembrane</keyword>
<gene>
    <name evidence="9" type="ORF">F7O84_11315</name>
</gene>
<evidence type="ECO:0000313" key="9">
    <source>
        <dbReference type="EMBL" id="KAB1438141.1"/>
    </source>
</evidence>
<accession>A0A7V7QKF1</accession>
<dbReference type="PROSITE" id="PS00216">
    <property type="entry name" value="SUGAR_TRANSPORT_1"/>
    <property type="match status" value="1"/>
</dbReference>
<feature type="transmembrane region" description="Helical" evidence="7">
    <location>
        <begin position="142"/>
        <end position="159"/>
    </location>
</feature>
<dbReference type="Gene3D" id="1.20.1250.20">
    <property type="entry name" value="MFS general substrate transporter like domains"/>
    <property type="match status" value="2"/>
</dbReference>
<evidence type="ECO:0000256" key="2">
    <source>
        <dbReference type="ARBA" id="ARBA00007520"/>
    </source>
</evidence>
<keyword evidence="3" id="KW-0813">Transport</keyword>
<feature type="transmembrane region" description="Helical" evidence="7">
    <location>
        <begin position="361"/>
        <end position="382"/>
    </location>
</feature>
<dbReference type="CDD" id="cd17325">
    <property type="entry name" value="MFS_MdtG_SLC18_like"/>
    <property type="match status" value="1"/>
</dbReference>
<protein>
    <submittedName>
        <fullName evidence="9">MFS transporter</fullName>
    </submittedName>
</protein>
<feature type="transmembrane region" description="Helical" evidence="7">
    <location>
        <begin position="211"/>
        <end position="233"/>
    </location>
</feature>
<reference evidence="9 10" key="2">
    <citation type="submission" date="2020-02" db="EMBL/GenBank/DDBJ databases">
        <title>Candidatus Galacturonibacter soehngenii shows hetero-acetogenic catabolism of galacturonic acid but lacks a canonical carbon monoxide dehydrogenase/acetyl-CoA synthase complex.</title>
        <authorList>
            <person name="Diender M."/>
            <person name="Stouten G.R."/>
            <person name="Petersen J.F."/>
            <person name="Nielsen P.H."/>
            <person name="Dueholm M.S."/>
            <person name="Pronk J.T."/>
            <person name="Van Loosdrecht M.C.M."/>
        </authorList>
    </citation>
    <scope>NUCLEOTIDE SEQUENCE [LARGE SCALE GENOMIC DNA]</scope>
    <source>
        <strain evidence="9">GalUA</strain>
    </source>
</reference>
<name>A0A7V7QKF1_9FIRM</name>
<dbReference type="Pfam" id="PF07690">
    <property type="entry name" value="MFS_1"/>
    <property type="match status" value="2"/>
</dbReference>
<dbReference type="AlphaFoldDB" id="A0A7V7QKF1"/>
<reference evidence="9 10" key="1">
    <citation type="submission" date="2019-09" db="EMBL/GenBank/DDBJ databases">
        <authorList>
            <person name="Valk L.C."/>
        </authorList>
    </citation>
    <scope>NUCLEOTIDE SEQUENCE [LARGE SCALE GENOMIC DNA]</scope>
    <source>
        <strain evidence="9">GalUA</strain>
    </source>
</reference>
<dbReference type="InterPro" id="IPR011701">
    <property type="entry name" value="MFS"/>
</dbReference>
<comment type="subcellular location">
    <subcellularLocation>
        <location evidence="1">Cell membrane</location>
        <topology evidence="1">Multi-pass membrane protein</topology>
    </subcellularLocation>
</comment>
<comment type="caution">
    <text evidence="9">The sequence shown here is derived from an EMBL/GenBank/DDBJ whole genome shotgun (WGS) entry which is preliminary data.</text>
</comment>
<evidence type="ECO:0000256" key="1">
    <source>
        <dbReference type="ARBA" id="ARBA00004651"/>
    </source>
</evidence>
<feature type="transmembrane region" description="Helical" evidence="7">
    <location>
        <begin position="295"/>
        <end position="312"/>
    </location>
</feature>
<feature type="transmembrane region" description="Helical" evidence="7">
    <location>
        <begin position="38"/>
        <end position="60"/>
    </location>
</feature>
<sequence>MENYFNVKKNLKIVLFLGSFAFGFLSFILPIYSKNIGGSGVSIGGLFSVFSIISLLLRPIIGRAIDKYGRKCFFVSSFIFYAISMILFSYSTNILLLYLSRLIQAIGASMMWITSYSIAADIADNENKGKTIGQVDGASSKGALCGAIIGFIILSNFSILEGWSILFKGYAILALLAAYIAYKKIPETSVKQNERTIIQNKNNYNIYFYKLLSIVFITSLSTSMLSPVLMIYLQDRFTSNIFVLGLAFTPAAYVYAFLPSKLGGISDKVGRVIPMVVGLLCAGIISLGFSRCNDIRLLVILWVLESIGLVLASPAEEALVADIVDEKTRGSAYGTYFFVSSLGAIIGPLLGGWLYDGYGHHIPFYVNAILLFLNSVMTIVLLGKKYKL</sequence>
<dbReference type="PROSITE" id="PS50850">
    <property type="entry name" value="MFS"/>
    <property type="match status" value="1"/>
</dbReference>
<feature type="domain" description="Major facilitator superfamily (MFS) profile" evidence="8">
    <location>
        <begin position="7"/>
        <end position="386"/>
    </location>
</feature>
<organism evidence="9 10">
    <name type="scientific">Candidatus Galacturonatibacter soehngenii</name>
    <dbReference type="NCBI Taxonomy" id="2307010"/>
    <lineage>
        <taxon>Bacteria</taxon>
        <taxon>Bacillati</taxon>
        <taxon>Bacillota</taxon>
        <taxon>Clostridia</taxon>
        <taxon>Lachnospirales</taxon>
        <taxon>Lachnospiraceae</taxon>
        <taxon>Candidatus Galacturonatibacter</taxon>
    </lineage>
</organism>
<evidence type="ECO:0000256" key="6">
    <source>
        <dbReference type="ARBA" id="ARBA00023136"/>
    </source>
</evidence>
<dbReference type="InterPro" id="IPR036259">
    <property type="entry name" value="MFS_trans_sf"/>
</dbReference>
<proteinExistence type="inferred from homology"/>
<dbReference type="SUPFAM" id="SSF103473">
    <property type="entry name" value="MFS general substrate transporter"/>
    <property type="match status" value="2"/>
</dbReference>
<evidence type="ECO:0000259" key="8">
    <source>
        <dbReference type="PROSITE" id="PS50850"/>
    </source>
</evidence>
<keyword evidence="6 7" id="KW-0472">Membrane</keyword>
<keyword evidence="5 7" id="KW-1133">Transmembrane helix</keyword>
<dbReference type="PRINTS" id="PR01035">
    <property type="entry name" value="TCRTETA"/>
</dbReference>
<dbReference type="GO" id="GO:0005886">
    <property type="term" value="C:plasma membrane"/>
    <property type="evidence" value="ECO:0007669"/>
    <property type="project" value="UniProtKB-SubCell"/>
</dbReference>
<feature type="transmembrane region" description="Helical" evidence="7">
    <location>
        <begin position="333"/>
        <end position="355"/>
    </location>
</feature>
<feature type="transmembrane region" description="Helical" evidence="7">
    <location>
        <begin position="165"/>
        <end position="182"/>
    </location>
</feature>
<dbReference type="PANTHER" id="PTHR23506:SF23">
    <property type="entry name" value="GH10249P"/>
    <property type="match status" value="1"/>
</dbReference>
<evidence type="ECO:0000256" key="7">
    <source>
        <dbReference type="SAM" id="Phobius"/>
    </source>
</evidence>
<dbReference type="GO" id="GO:0022857">
    <property type="term" value="F:transmembrane transporter activity"/>
    <property type="evidence" value="ECO:0007669"/>
    <property type="project" value="InterPro"/>
</dbReference>
<dbReference type="EMBL" id="WAGX01000005">
    <property type="protein sequence ID" value="KAB1438141.1"/>
    <property type="molecule type" value="Genomic_DNA"/>
</dbReference>
<evidence type="ECO:0000256" key="5">
    <source>
        <dbReference type="ARBA" id="ARBA00022989"/>
    </source>
</evidence>
<evidence type="ECO:0000256" key="4">
    <source>
        <dbReference type="ARBA" id="ARBA00022692"/>
    </source>
</evidence>
<dbReference type="Proteomes" id="UP000461768">
    <property type="component" value="Unassembled WGS sequence"/>
</dbReference>
<feature type="transmembrane region" description="Helical" evidence="7">
    <location>
        <begin position="270"/>
        <end position="289"/>
    </location>
</feature>
<dbReference type="InterPro" id="IPR005829">
    <property type="entry name" value="Sugar_transporter_CS"/>
</dbReference>